<evidence type="ECO:0000313" key="7">
    <source>
        <dbReference type="EMBL" id="WPK25381.1"/>
    </source>
</evidence>
<dbReference type="PANTHER" id="PTHR23327:SF51">
    <property type="entry name" value="TRANSCRIPTIONAL REGULATOR OF YEAST FORM ADHERENCE 3"/>
    <property type="match status" value="1"/>
</dbReference>
<keyword evidence="2 4" id="KW-0863">Zinc-finger</keyword>
<reference evidence="7 8" key="1">
    <citation type="submission" date="2023-10" db="EMBL/GenBank/DDBJ databases">
        <title>Draft Genome Sequence of Candida saopaulonensis from a very Premature Infant with Sepsis.</title>
        <authorList>
            <person name="Ning Y."/>
            <person name="Dai R."/>
            <person name="Xiao M."/>
            <person name="Xu Y."/>
            <person name="Yan Q."/>
            <person name="Zhang L."/>
        </authorList>
    </citation>
    <scope>NUCLEOTIDE SEQUENCE [LARGE SCALE GENOMIC DNA]</scope>
    <source>
        <strain evidence="7 8">19XY460</strain>
    </source>
</reference>
<dbReference type="PROSITE" id="PS51382">
    <property type="entry name" value="SPX"/>
    <property type="match status" value="1"/>
</dbReference>
<evidence type="ECO:0000259" key="5">
    <source>
        <dbReference type="PROSITE" id="PS50089"/>
    </source>
</evidence>
<protein>
    <submittedName>
        <fullName evidence="7">Uncharacterized protein</fullName>
    </submittedName>
</protein>
<organism evidence="7 8">
    <name type="scientific">Australozyma saopauloensis</name>
    <dbReference type="NCBI Taxonomy" id="291208"/>
    <lineage>
        <taxon>Eukaryota</taxon>
        <taxon>Fungi</taxon>
        <taxon>Dikarya</taxon>
        <taxon>Ascomycota</taxon>
        <taxon>Saccharomycotina</taxon>
        <taxon>Pichiomycetes</taxon>
        <taxon>Metschnikowiaceae</taxon>
        <taxon>Australozyma</taxon>
    </lineage>
</organism>
<evidence type="ECO:0000313" key="8">
    <source>
        <dbReference type="Proteomes" id="UP001338582"/>
    </source>
</evidence>
<dbReference type="PROSITE" id="PS00518">
    <property type="entry name" value="ZF_RING_1"/>
    <property type="match status" value="1"/>
</dbReference>
<proteinExistence type="predicted"/>
<dbReference type="Pfam" id="PF03105">
    <property type="entry name" value="SPX"/>
    <property type="match status" value="1"/>
</dbReference>
<dbReference type="GeneID" id="88173758"/>
<keyword evidence="1" id="KW-0479">Metal-binding</keyword>
<accession>A0AAX4HAG3</accession>
<evidence type="ECO:0000259" key="6">
    <source>
        <dbReference type="PROSITE" id="PS51382"/>
    </source>
</evidence>
<dbReference type="InterPro" id="IPR013083">
    <property type="entry name" value="Znf_RING/FYVE/PHD"/>
</dbReference>
<keyword evidence="3" id="KW-0862">Zinc</keyword>
<dbReference type="InterPro" id="IPR017907">
    <property type="entry name" value="Znf_RING_CS"/>
</dbReference>
<dbReference type="Gene3D" id="3.30.40.10">
    <property type="entry name" value="Zinc/RING finger domain, C3HC4 (zinc finger)"/>
    <property type="match status" value="1"/>
</dbReference>
<dbReference type="InterPro" id="IPR001841">
    <property type="entry name" value="Znf_RING"/>
</dbReference>
<dbReference type="SUPFAM" id="SSF57850">
    <property type="entry name" value="RING/U-box"/>
    <property type="match status" value="1"/>
</dbReference>
<dbReference type="Proteomes" id="UP001338582">
    <property type="component" value="Chromosome 3"/>
</dbReference>
<dbReference type="EMBL" id="CP138896">
    <property type="protein sequence ID" value="WPK25381.1"/>
    <property type="molecule type" value="Genomic_DNA"/>
</dbReference>
<dbReference type="RefSeq" id="XP_062877763.1">
    <property type="nucleotide sequence ID" value="XM_063021693.1"/>
</dbReference>
<dbReference type="KEGG" id="asau:88173758"/>
<dbReference type="InterPro" id="IPR004331">
    <property type="entry name" value="SPX_dom"/>
</dbReference>
<sequence length="463" mass="53750">MKFAKVLEQTLQEQDLPPEWIAAAIQYKVLKKCISKVVKELAFLGLSLADMKLLLRDEAQDKTVEMFHNEATPDNPIVAHYTLKKSKNNVVSYLKIVLNEKGDEQYSKDHIHMLAAEIRRKLASLVHSDDDEERHIIEVKEDDEQHLVLSPQRSHNNDEMEDIVRVENDNEIVVMLNSDLTFFKMLNSELQSLDDIRQKEEEFLLSQIDKLSDNVVALTKKRSDLYVWREFFRIYLDSEVFFRYNETSLLALERTGDQVKKNLAEFNSRVQKGQIIERLNKKTGVAACEQFMAMNMRLLKMLQFQAINATALKKILKKFDKQTSLNVSGRFPDLILKDHIFIHGSSLTQNICYMIQNKLLRLIPQIEDYTCPICMSVAFKPIRLSCSHIFCVRCLVKMKQRGKTDCPLCRLAHAIELADSSNLDVEALELIKKNFPIEVKEKLREIDKEKYGEVVNHKNCVIM</sequence>
<dbReference type="PROSITE" id="PS50089">
    <property type="entry name" value="ZF_RING_2"/>
    <property type="match status" value="1"/>
</dbReference>
<dbReference type="GO" id="GO:0008270">
    <property type="term" value="F:zinc ion binding"/>
    <property type="evidence" value="ECO:0007669"/>
    <property type="project" value="UniProtKB-KW"/>
</dbReference>
<dbReference type="PANTHER" id="PTHR23327">
    <property type="entry name" value="RING FINGER PROTEIN 127"/>
    <property type="match status" value="1"/>
</dbReference>
<evidence type="ECO:0000256" key="4">
    <source>
        <dbReference type="PROSITE-ProRule" id="PRU00175"/>
    </source>
</evidence>
<evidence type="ECO:0000256" key="2">
    <source>
        <dbReference type="ARBA" id="ARBA00022771"/>
    </source>
</evidence>
<dbReference type="SMART" id="SM00184">
    <property type="entry name" value="RING"/>
    <property type="match status" value="1"/>
</dbReference>
<evidence type="ECO:0000256" key="3">
    <source>
        <dbReference type="ARBA" id="ARBA00022833"/>
    </source>
</evidence>
<name>A0AAX4HAG3_9ASCO</name>
<gene>
    <name evidence="7" type="ORF">PUMCH_002694</name>
</gene>
<feature type="domain" description="SPX" evidence="6">
    <location>
        <begin position="1"/>
        <end position="333"/>
    </location>
</feature>
<dbReference type="AlphaFoldDB" id="A0AAX4HAG3"/>
<feature type="domain" description="RING-type" evidence="5">
    <location>
        <begin position="371"/>
        <end position="410"/>
    </location>
</feature>
<keyword evidence="8" id="KW-1185">Reference proteome</keyword>
<evidence type="ECO:0000256" key="1">
    <source>
        <dbReference type="ARBA" id="ARBA00022723"/>
    </source>
</evidence>
<dbReference type="Pfam" id="PF13639">
    <property type="entry name" value="zf-RING_2"/>
    <property type="match status" value="1"/>
</dbReference>